<keyword evidence="9 10" id="KW-1208">Phospholipid metabolism</keyword>
<dbReference type="UniPathway" id="UPA00085"/>
<dbReference type="PANTHER" id="PTHR30309:SF0">
    <property type="entry name" value="GLYCEROL-3-PHOSPHATE ACYLTRANSFERASE-RELATED"/>
    <property type="match status" value="1"/>
</dbReference>
<evidence type="ECO:0000256" key="9">
    <source>
        <dbReference type="ARBA" id="ARBA00023264"/>
    </source>
</evidence>
<sequence length="196" mass="21407">MTWLLWTALGFLSGAIPFSVWIGKWRLRTDIRQYGDHNPGATNLLRAGSKSWFLIALLLDVSKGAAPVGLAHWTFGIRGLEIVPIALAPVLGHAFSPFLNFKGGKAVATMGGIWIGLTLLQMPIILLSLLVFWFYMVTVSGWAIMLTGVSGLLYLILSGADQSWIAVMLGCLLVSSYKQRADLALPLQLRLLRRAG</sequence>
<feature type="transmembrane region" description="Helical" evidence="10">
    <location>
        <begin position="113"/>
        <end position="136"/>
    </location>
</feature>
<reference evidence="11 12" key="1">
    <citation type="submission" date="2017-11" db="EMBL/GenBank/DDBJ databases">
        <title>Evolution of Phototrophy in the Chloroflexi Phylum Driven by Horizontal Gene Transfer.</title>
        <authorList>
            <person name="Ward L.M."/>
            <person name="Hemp J."/>
            <person name="Shih P.M."/>
            <person name="Mcglynn S.E."/>
            <person name="Fischer W."/>
        </authorList>
    </citation>
    <scope>NUCLEOTIDE SEQUENCE [LARGE SCALE GENOMIC DNA]</scope>
    <source>
        <strain evidence="11">JP3_13</strain>
    </source>
</reference>
<dbReference type="GO" id="GO:0043772">
    <property type="term" value="F:acyl-phosphate glycerol-3-phosphate acyltransferase activity"/>
    <property type="evidence" value="ECO:0007669"/>
    <property type="project" value="UniProtKB-UniRule"/>
</dbReference>
<keyword evidence="4 10" id="KW-0812">Transmembrane</keyword>
<dbReference type="EC" id="2.3.1.275" evidence="10"/>
<comment type="similarity">
    <text evidence="10">Belongs to the PlsY family.</text>
</comment>
<feature type="transmembrane region" description="Helical" evidence="10">
    <location>
        <begin position="142"/>
        <end position="160"/>
    </location>
</feature>
<dbReference type="Proteomes" id="UP000229681">
    <property type="component" value="Unassembled WGS sequence"/>
</dbReference>
<evidence type="ECO:0000256" key="8">
    <source>
        <dbReference type="ARBA" id="ARBA00023209"/>
    </source>
</evidence>
<dbReference type="HAMAP" id="MF_01043">
    <property type="entry name" value="PlsY"/>
    <property type="match status" value="1"/>
</dbReference>
<evidence type="ECO:0000256" key="3">
    <source>
        <dbReference type="ARBA" id="ARBA00022679"/>
    </source>
</evidence>
<keyword evidence="8 10" id="KW-0594">Phospholipid biosynthesis</keyword>
<evidence type="ECO:0000256" key="10">
    <source>
        <dbReference type="HAMAP-Rule" id="MF_01043"/>
    </source>
</evidence>
<name>A0A2M8PDM9_9CHLR</name>
<evidence type="ECO:0000256" key="7">
    <source>
        <dbReference type="ARBA" id="ARBA00023136"/>
    </source>
</evidence>
<evidence type="ECO:0000313" key="11">
    <source>
        <dbReference type="EMBL" id="PJF35649.1"/>
    </source>
</evidence>
<comment type="catalytic activity">
    <reaction evidence="10">
        <text>an acyl phosphate + sn-glycerol 3-phosphate = a 1-acyl-sn-glycero-3-phosphate + phosphate</text>
        <dbReference type="Rhea" id="RHEA:34075"/>
        <dbReference type="ChEBI" id="CHEBI:43474"/>
        <dbReference type="ChEBI" id="CHEBI:57597"/>
        <dbReference type="ChEBI" id="CHEBI:57970"/>
        <dbReference type="ChEBI" id="CHEBI:59918"/>
        <dbReference type="EC" id="2.3.1.275"/>
    </reaction>
</comment>
<dbReference type="GO" id="GO:0008654">
    <property type="term" value="P:phospholipid biosynthetic process"/>
    <property type="evidence" value="ECO:0007669"/>
    <property type="project" value="UniProtKB-UniRule"/>
</dbReference>
<keyword evidence="5 10" id="KW-1133">Transmembrane helix</keyword>
<comment type="subunit">
    <text evidence="10">Probably interacts with PlsX.</text>
</comment>
<keyword evidence="1 10" id="KW-1003">Cell membrane</keyword>
<dbReference type="SMART" id="SM01207">
    <property type="entry name" value="G3P_acyltransf"/>
    <property type="match status" value="1"/>
</dbReference>
<feature type="transmembrane region" description="Helical" evidence="10">
    <location>
        <begin position="6"/>
        <end position="23"/>
    </location>
</feature>
<organism evidence="11 12">
    <name type="scientific">Candidatus Thermofonsia Clade 1 bacterium</name>
    <dbReference type="NCBI Taxonomy" id="2364210"/>
    <lineage>
        <taxon>Bacteria</taxon>
        <taxon>Bacillati</taxon>
        <taxon>Chloroflexota</taxon>
        <taxon>Candidatus Thermofontia</taxon>
        <taxon>Candidatus Thermofonsia Clade 1</taxon>
    </lineage>
</organism>
<evidence type="ECO:0000313" key="12">
    <source>
        <dbReference type="Proteomes" id="UP000229681"/>
    </source>
</evidence>
<keyword evidence="3 10" id="KW-0808">Transferase</keyword>
<feature type="transmembrane region" description="Helical" evidence="10">
    <location>
        <begin position="52"/>
        <end position="76"/>
    </location>
</feature>
<dbReference type="PANTHER" id="PTHR30309">
    <property type="entry name" value="INNER MEMBRANE PROTEIN YGIH"/>
    <property type="match status" value="1"/>
</dbReference>
<dbReference type="InterPro" id="IPR003811">
    <property type="entry name" value="G3P_acylTferase_PlsY"/>
</dbReference>
<keyword evidence="7 10" id="KW-0472">Membrane</keyword>
<evidence type="ECO:0000256" key="1">
    <source>
        <dbReference type="ARBA" id="ARBA00022475"/>
    </source>
</evidence>
<comment type="function">
    <text evidence="10">Catalyzes the transfer of an acyl group from acyl-phosphate (acyl-PO(4)) to glycerol-3-phosphate (G3P) to form lysophosphatidic acid (LPA). This enzyme utilizes acyl-phosphate as fatty acyl donor, but not acyl-CoA or acyl-ACP.</text>
</comment>
<comment type="pathway">
    <text evidence="10">Lipid metabolism; phospholipid metabolism.</text>
</comment>
<gene>
    <name evidence="10" type="primary">plsY</name>
    <name evidence="11" type="ORF">CUN49_09520</name>
</gene>
<comment type="caution">
    <text evidence="11">The sequence shown here is derived from an EMBL/GenBank/DDBJ whole genome shotgun (WGS) entry which is preliminary data.</text>
</comment>
<accession>A0A2M8PDM9</accession>
<evidence type="ECO:0000256" key="4">
    <source>
        <dbReference type="ARBA" id="ARBA00022692"/>
    </source>
</evidence>
<dbReference type="AlphaFoldDB" id="A0A2M8PDM9"/>
<comment type="subcellular location">
    <subcellularLocation>
        <location evidence="10">Cell membrane</location>
        <topology evidence="10">Multi-pass membrane protein</topology>
    </subcellularLocation>
</comment>
<dbReference type="Pfam" id="PF02660">
    <property type="entry name" value="G3P_acyltransf"/>
    <property type="match status" value="1"/>
</dbReference>
<evidence type="ECO:0000256" key="2">
    <source>
        <dbReference type="ARBA" id="ARBA00022516"/>
    </source>
</evidence>
<protein>
    <recommendedName>
        <fullName evidence="10">Glycerol-3-phosphate acyltransferase</fullName>
    </recommendedName>
    <alternativeName>
        <fullName evidence="10">Acyl-PO4 G3P acyltransferase</fullName>
    </alternativeName>
    <alternativeName>
        <fullName evidence="10">Acyl-phosphate--glycerol-3-phosphate acyltransferase</fullName>
    </alternativeName>
    <alternativeName>
        <fullName evidence="10">G3P acyltransferase</fullName>
        <shortName evidence="10">GPAT</shortName>
        <ecNumber evidence="10">2.3.1.275</ecNumber>
    </alternativeName>
    <alternativeName>
        <fullName evidence="10">Lysophosphatidic acid synthase</fullName>
        <shortName evidence="10">LPA synthase</shortName>
    </alternativeName>
</protein>
<feature type="transmembrane region" description="Helical" evidence="10">
    <location>
        <begin position="82"/>
        <end position="101"/>
    </location>
</feature>
<evidence type="ECO:0000256" key="6">
    <source>
        <dbReference type="ARBA" id="ARBA00023098"/>
    </source>
</evidence>
<evidence type="ECO:0000256" key="5">
    <source>
        <dbReference type="ARBA" id="ARBA00022989"/>
    </source>
</evidence>
<dbReference type="GO" id="GO:0005886">
    <property type="term" value="C:plasma membrane"/>
    <property type="evidence" value="ECO:0007669"/>
    <property type="project" value="UniProtKB-SubCell"/>
</dbReference>
<keyword evidence="6 10" id="KW-0443">Lipid metabolism</keyword>
<dbReference type="EMBL" id="PGTM01000127">
    <property type="protein sequence ID" value="PJF35649.1"/>
    <property type="molecule type" value="Genomic_DNA"/>
</dbReference>
<keyword evidence="2 10" id="KW-0444">Lipid biosynthesis</keyword>
<proteinExistence type="inferred from homology"/>